<comment type="similarity">
    <text evidence="1 5">Belongs to the peptidase S8 family.</text>
</comment>
<name>A0A9P9EMU5_9HYPO</name>
<accession>A0A9P9EMU5</accession>
<dbReference type="Gene3D" id="3.40.50.200">
    <property type="entry name" value="Peptidase S8/S53 domain"/>
    <property type="match status" value="2"/>
</dbReference>
<dbReference type="InterPro" id="IPR000209">
    <property type="entry name" value="Peptidase_S8/S53_dom"/>
</dbReference>
<dbReference type="Proteomes" id="UP000717696">
    <property type="component" value="Unassembled WGS sequence"/>
</dbReference>
<dbReference type="InterPro" id="IPR015500">
    <property type="entry name" value="Peptidase_S8_subtilisin-rel"/>
</dbReference>
<dbReference type="PROSITE" id="PS00138">
    <property type="entry name" value="SUBTILASE_SER"/>
    <property type="match status" value="1"/>
</dbReference>
<dbReference type="PRINTS" id="PR00723">
    <property type="entry name" value="SUBTILISIN"/>
</dbReference>
<keyword evidence="4 5" id="KW-0720">Serine protease</keyword>
<evidence type="ECO:0000313" key="8">
    <source>
        <dbReference type="EMBL" id="KAH7140363.1"/>
    </source>
</evidence>
<dbReference type="Pfam" id="PF24476">
    <property type="entry name" value="DUF7580"/>
    <property type="match status" value="1"/>
</dbReference>
<evidence type="ECO:0000256" key="1">
    <source>
        <dbReference type="ARBA" id="ARBA00011073"/>
    </source>
</evidence>
<reference evidence="8" key="1">
    <citation type="journal article" date="2021" name="Nat. Commun.">
        <title>Genetic determinants of endophytism in the Arabidopsis root mycobiome.</title>
        <authorList>
            <person name="Mesny F."/>
            <person name="Miyauchi S."/>
            <person name="Thiergart T."/>
            <person name="Pickel B."/>
            <person name="Atanasova L."/>
            <person name="Karlsson M."/>
            <person name="Huettel B."/>
            <person name="Barry K.W."/>
            <person name="Haridas S."/>
            <person name="Chen C."/>
            <person name="Bauer D."/>
            <person name="Andreopoulos W."/>
            <person name="Pangilinan J."/>
            <person name="LaButti K."/>
            <person name="Riley R."/>
            <person name="Lipzen A."/>
            <person name="Clum A."/>
            <person name="Drula E."/>
            <person name="Henrissat B."/>
            <person name="Kohler A."/>
            <person name="Grigoriev I.V."/>
            <person name="Martin F.M."/>
            <person name="Hacquard S."/>
        </authorList>
    </citation>
    <scope>NUCLEOTIDE SEQUENCE</scope>
    <source>
        <strain evidence="8">MPI-CAGE-AT-0021</strain>
    </source>
</reference>
<evidence type="ECO:0000259" key="7">
    <source>
        <dbReference type="Pfam" id="PF24476"/>
    </source>
</evidence>
<dbReference type="Pfam" id="PF00082">
    <property type="entry name" value="Peptidase_S8"/>
    <property type="match status" value="1"/>
</dbReference>
<dbReference type="SUPFAM" id="SSF52743">
    <property type="entry name" value="Subtilisin-like"/>
    <property type="match status" value="1"/>
</dbReference>
<dbReference type="InterPro" id="IPR023827">
    <property type="entry name" value="Peptidase_S8_Asp-AS"/>
</dbReference>
<dbReference type="InterPro" id="IPR036852">
    <property type="entry name" value="Peptidase_S8/S53_dom_sf"/>
</dbReference>
<keyword evidence="3 5" id="KW-0378">Hydrolase</keyword>
<evidence type="ECO:0000256" key="3">
    <source>
        <dbReference type="ARBA" id="ARBA00022801"/>
    </source>
</evidence>
<dbReference type="GO" id="GO:0006508">
    <property type="term" value="P:proteolysis"/>
    <property type="evidence" value="ECO:0007669"/>
    <property type="project" value="UniProtKB-KW"/>
</dbReference>
<sequence length="520" mass="57876">MKNYYMPSDTFFIHRMELVYACGSLDRLRLHFLKPEGMELTPFVSIQRDKDSSSCQENLSLASLNMSGDDDGWRFRRPFALLAKALVQIARGDRLTPLKISSTSQRNFHTEWKTLRRMVEQLILSVTSGELIERESLPFLHAAQNCLDFHTRYDVRFKSGRSSHRMEIAWQLMFGDILAKIDDSLSVGESIRPETDVLTTDGPVFVQGHAVIEQSSKGAISSAKATSATVVTIRPDKSGTVAAQPKVALFDGEDAVENRTEPNRRVRIAVLDTGIDLRHPGIKIAKLNGRVKKEWCYSWVGDTDDVQDEDDGLHGTNCAHILRKVAPEAEIYVEKGIEDSIRTASTQSSCTMFAAASNDGKNEQRAFPARYDPWVICVHASDGMGSDGGINPPMGSGANFMTLGMGLELMERRQDEGGPVPGYRTVYRSGTSFATPVAAGIAATVLHLAAHVDAIGKTAKRKLKVPQEMERMLRLMSNPGHDCGYQYRFLAPWNLWKRSWQANETQSGMAWGKINELFDP</sequence>
<feature type="domain" description="DUF7580" evidence="7">
    <location>
        <begin position="43"/>
        <end position="186"/>
    </location>
</feature>
<keyword evidence="9" id="KW-1185">Reference proteome</keyword>
<dbReference type="InterPro" id="IPR056002">
    <property type="entry name" value="DUF7580"/>
</dbReference>
<dbReference type="CDD" id="cd00306">
    <property type="entry name" value="Peptidases_S8_S53"/>
    <property type="match status" value="1"/>
</dbReference>
<dbReference type="GO" id="GO:0004252">
    <property type="term" value="F:serine-type endopeptidase activity"/>
    <property type="evidence" value="ECO:0007669"/>
    <property type="project" value="InterPro"/>
</dbReference>
<dbReference type="AlphaFoldDB" id="A0A9P9EMU5"/>
<dbReference type="PANTHER" id="PTHR43806:SF11">
    <property type="entry name" value="CEREVISIN-RELATED"/>
    <property type="match status" value="1"/>
</dbReference>
<evidence type="ECO:0000259" key="6">
    <source>
        <dbReference type="Pfam" id="PF00082"/>
    </source>
</evidence>
<organism evidence="8 9">
    <name type="scientific">Dactylonectria estremocensis</name>
    <dbReference type="NCBI Taxonomy" id="1079267"/>
    <lineage>
        <taxon>Eukaryota</taxon>
        <taxon>Fungi</taxon>
        <taxon>Dikarya</taxon>
        <taxon>Ascomycota</taxon>
        <taxon>Pezizomycotina</taxon>
        <taxon>Sordariomycetes</taxon>
        <taxon>Hypocreomycetidae</taxon>
        <taxon>Hypocreales</taxon>
        <taxon>Nectriaceae</taxon>
        <taxon>Dactylonectria</taxon>
    </lineage>
</organism>
<evidence type="ECO:0000256" key="2">
    <source>
        <dbReference type="ARBA" id="ARBA00022670"/>
    </source>
</evidence>
<feature type="domain" description="Peptidase S8/S53" evidence="6">
    <location>
        <begin position="265"/>
        <end position="332"/>
    </location>
</feature>
<evidence type="ECO:0000256" key="4">
    <source>
        <dbReference type="ARBA" id="ARBA00022825"/>
    </source>
</evidence>
<dbReference type="InterPro" id="IPR050131">
    <property type="entry name" value="Peptidase_S8_subtilisin-like"/>
</dbReference>
<dbReference type="InterPro" id="IPR023828">
    <property type="entry name" value="Peptidase_S8_Ser-AS"/>
</dbReference>
<dbReference type="OrthoDB" id="206201at2759"/>
<gene>
    <name evidence="8" type="ORF">B0J13DRAFT_527106</name>
</gene>
<evidence type="ECO:0000256" key="5">
    <source>
        <dbReference type="RuleBase" id="RU003355"/>
    </source>
</evidence>
<evidence type="ECO:0000313" key="9">
    <source>
        <dbReference type="Proteomes" id="UP000717696"/>
    </source>
</evidence>
<proteinExistence type="inferred from homology"/>
<comment type="caution">
    <text evidence="8">The sequence shown here is derived from an EMBL/GenBank/DDBJ whole genome shotgun (WGS) entry which is preliminary data.</text>
</comment>
<dbReference type="PANTHER" id="PTHR43806">
    <property type="entry name" value="PEPTIDASE S8"/>
    <property type="match status" value="1"/>
</dbReference>
<protein>
    <submittedName>
        <fullName evidence="8">Peptidase S8/S53 domain-containing protein</fullName>
    </submittedName>
</protein>
<dbReference type="PROSITE" id="PS00136">
    <property type="entry name" value="SUBTILASE_ASP"/>
    <property type="match status" value="1"/>
</dbReference>
<dbReference type="EMBL" id="JAGMUU010000013">
    <property type="protein sequence ID" value="KAH7140363.1"/>
    <property type="molecule type" value="Genomic_DNA"/>
</dbReference>
<keyword evidence="2 5" id="KW-0645">Protease</keyword>